<protein>
    <submittedName>
        <fullName evidence="1">Uncharacterized protein</fullName>
    </submittedName>
</protein>
<dbReference type="Proteomes" id="UP000624709">
    <property type="component" value="Unassembled WGS sequence"/>
</dbReference>
<evidence type="ECO:0000313" key="2">
    <source>
        <dbReference type="Proteomes" id="UP000624709"/>
    </source>
</evidence>
<gene>
    <name evidence="1" type="ORF">Apa02nite_064550</name>
</gene>
<sequence>MSDLLQTHIIAVLEANHAVAGRTRRLIEELEGQGHRIISGGQLGENAWDIIDWRTNEILAAGDDGLEGYAAAGDELDPDGTWIHRDRILEDEDLSYVSTPGLPDGLAETIEDWALGEDAEEVAEFIGWTVAKVEEYQAES</sequence>
<keyword evidence="2" id="KW-1185">Reference proteome</keyword>
<reference evidence="1 2" key="1">
    <citation type="submission" date="2021-01" db="EMBL/GenBank/DDBJ databases">
        <title>Whole genome shotgun sequence of Actinoplanes palleronii NBRC 14916.</title>
        <authorList>
            <person name="Komaki H."/>
            <person name="Tamura T."/>
        </authorList>
    </citation>
    <scope>NUCLEOTIDE SEQUENCE [LARGE SCALE GENOMIC DNA]</scope>
    <source>
        <strain evidence="1 2">NBRC 14916</strain>
    </source>
</reference>
<name>A0ABQ4BIC1_9ACTN</name>
<evidence type="ECO:0000313" key="1">
    <source>
        <dbReference type="EMBL" id="GIE70347.1"/>
    </source>
</evidence>
<proteinExistence type="predicted"/>
<accession>A0ABQ4BIC1</accession>
<organism evidence="1 2">
    <name type="scientific">Actinoplanes palleronii</name>
    <dbReference type="NCBI Taxonomy" id="113570"/>
    <lineage>
        <taxon>Bacteria</taxon>
        <taxon>Bacillati</taxon>
        <taxon>Actinomycetota</taxon>
        <taxon>Actinomycetes</taxon>
        <taxon>Micromonosporales</taxon>
        <taxon>Micromonosporaceae</taxon>
        <taxon>Actinoplanes</taxon>
    </lineage>
</organism>
<dbReference type="RefSeq" id="WP_203828379.1">
    <property type="nucleotide sequence ID" value="NZ_BAAATY010000030.1"/>
</dbReference>
<dbReference type="EMBL" id="BOMS01000102">
    <property type="protein sequence ID" value="GIE70347.1"/>
    <property type="molecule type" value="Genomic_DNA"/>
</dbReference>
<comment type="caution">
    <text evidence="1">The sequence shown here is derived from an EMBL/GenBank/DDBJ whole genome shotgun (WGS) entry which is preliminary data.</text>
</comment>